<keyword evidence="15" id="KW-1185">Reference proteome</keyword>
<dbReference type="GO" id="GO:0004519">
    <property type="term" value="F:endonuclease activity"/>
    <property type="evidence" value="ECO:0007669"/>
    <property type="project" value="UniProtKB-KW"/>
</dbReference>
<keyword evidence="9" id="KW-0460">Magnesium</keyword>
<keyword evidence="4" id="KW-0540">Nuclease</keyword>
<dbReference type="Pfam" id="PF03838">
    <property type="entry name" value="RecU"/>
    <property type="match status" value="1"/>
</dbReference>
<evidence type="ECO:0000256" key="9">
    <source>
        <dbReference type="ARBA" id="ARBA00022842"/>
    </source>
</evidence>
<dbReference type="GO" id="GO:0006281">
    <property type="term" value="P:DNA repair"/>
    <property type="evidence" value="ECO:0007669"/>
    <property type="project" value="UniProtKB-KW"/>
</dbReference>
<evidence type="ECO:0000256" key="11">
    <source>
        <dbReference type="ARBA" id="ARBA00023204"/>
    </source>
</evidence>
<dbReference type="GO" id="GO:0005737">
    <property type="term" value="C:cytoplasm"/>
    <property type="evidence" value="ECO:0007669"/>
    <property type="project" value="UniProtKB-SubCell"/>
</dbReference>
<evidence type="ECO:0000256" key="1">
    <source>
        <dbReference type="ARBA" id="ARBA00001946"/>
    </source>
</evidence>
<evidence type="ECO:0000256" key="6">
    <source>
        <dbReference type="ARBA" id="ARBA00022759"/>
    </source>
</evidence>
<evidence type="ECO:0000313" key="15">
    <source>
        <dbReference type="Proteomes" id="UP000280960"/>
    </source>
</evidence>
<dbReference type="Proteomes" id="UP000280960">
    <property type="component" value="Chromosome"/>
</dbReference>
<dbReference type="InterPro" id="IPR004612">
    <property type="entry name" value="Resolv_RecU"/>
</dbReference>
<name>A0A3G2R6Z8_9FIRM</name>
<keyword evidence="5" id="KW-0479">Metal-binding</keyword>
<evidence type="ECO:0000256" key="8">
    <source>
        <dbReference type="ARBA" id="ARBA00022801"/>
    </source>
</evidence>
<dbReference type="InterPro" id="IPR011335">
    <property type="entry name" value="Restrct_endonuc-II-like"/>
</dbReference>
<evidence type="ECO:0000256" key="5">
    <source>
        <dbReference type="ARBA" id="ARBA00022723"/>
    </source>
</evidence>
<evidence type="ECO:0000256" key="13">
    <source>
        <dbReference type="ARBA" id="ARBA00029523"/>
    </source>
</evidence>
<keyword evidence="6" id="KW-0255">Endonuclease</keyword>
<evidence type="ECO:0000256" key="7">
    <source>
        <dbReference type="ARBA" id="ARBA00022763"/>
    </source>
</evidence>
<dbReference type="GO" id="GO:0003676">
    <property type="term" value="F:nucleic acid binding"/>
    <property type="evidence" value="ECO:0007669"/>
    <property type="project" value="InterPro"/>
</dbReference>
<dbReference type="RefSeq" id="WP_122014707.1">
    <property type="nucleotide sequence ID" value="NZ_CP033169.1"/>
</dbReference>
<sequence length="191" mass="21925">MVSSQANRGRTLEELIIVANRQYRSRRIAVIHKVPTAWIPLRDGRGRVVNAKVEEKAAVDFLGTYRGHSLAFDAKHCSQDRIRWDRVEDHQAQFIEDWTRAGGIGFILVGFSMIRFFVVPWEYWREGILGWRYEKGPASISIKQMRPEWEARLGGRAALDYLAVVDNLWFGGEANQNDKKRKGTNKILPAG</sequence>
<accession>A0A3G2R6Z8</accession>
<comment type="cofactor">
    <cofactor evidence="1">
        <name>Mg(2+)</name>
        <dbReference type="ChEBI" id="CHEBI:18420"/>
    </cofactor>
</comment>
<evidence type="ECO:0000256" key="3">
    <source>
        <dbReference type="ARBA" id="ARBA00022490"/>
    </source>
</evidence>
<dbReference type="GO" id="GO:0016787">
    <property type="term" value="F:hydrolase activity"/>
    <property type="evidence" value="ECO:0007669"/>
    <property type="project" value="UniProtKB-KW"/>
</dbReference>
<keyword evidence="7" id="KW-0227">DNA damage</keyword>
<gene>
    <name evidence="14" type="ORF">D2962_08265</name>
</gene>
<evidence type="ECO:0000256" key="4">
    <source>
        <dbReference type="ARBA" id="ARBA00022722"/>
    </source>
</evidence>
<dbReference type="GO" id="GO:0046872">
    <property type="term" value="F:metal ion binding"/>
    <property type="evidence" value="ECO:0007669"/>
    <property type="project" value="UniProtKB-KW"/>
</dbReference>
<dbReference type="EMBL" id="CP033169">
    <property type="protein sequence ID" value="AYO30617.1"/>
    <property type="molecule type" value="Genomic_DNA"/>
</dbReference>
<evidence type="ECO:0000256" key="12">
    <source>
        <dbReference type="ARBA" id="ARBA00023447"/>
    </source>
</evidence>
<keyword evidence="11" id="KW-0234">DNA repair</keyword>
<dbReference type="Gene3D" id="3.40.1350.10">
    <property type="match status" value="1"/>
</dbReference>
<protein>
    <recommendedName>
        <fullName evidence="13">Holliday junction resolvase RecU</fullName>
    </recommendedName>
</protein>
<keyword evidence="8" id="KW-0378">Hydrolase</keyword>
<organism evidence="14 15">
    <name type="scientific">Biomaibacter acetigenes</name>
    <dbReference type="NCBI Taxonomy" id="2316383"/>
    <lineage>
        <taxon>Bacteria</taxon>
        <taxon>Bacillati</taxon>
        <taxon>Bacillota</taxon>
        <taxon>Clostridia</taxon>
        <taxon>Thermosediminibacterales</taxon>
        <taxon>Tepidanaerobacteraceae</taxon>
        <taxon>Biomaibacter</taxon>
    </lineage>
</organism>
<dbReference type="KEGG" id="bacg:D2962_08265"/>
<dbReference type="InterPro" id="IPR011856">
    <property type="entry name" value="tRNA_endonuc-like_dom_sf"/>
</dbReference>
<evidence type="ECO:0000256" key="2">
    <source>
        <dbReference type="ARBA" id="ARBA00004496"/>
    </source>
</evidence>
<dbReference type="PIRSF" id="PIRSF037785">
    <property type="entry name" value="RecU"/>
    <property type="match status" value="1"/>
</dbReference>
<proteinExistence type="inferred from homology"/>
<comment type="similarity">
    <text evidence="12">Belongs to the RecU family.</text>
</comment>
<evidence type="ECO:0000313" key="14">
    <source>
        <dbReference type="EMBL" id="AYO30617.1"/>
    </source>
</evidence>
<dbReference type="AlphaFoldDB" id="A0A3G2R6Z8"/>
<reference evidence="14 15" key="1">
    <citation type="submission" date="2018-10" db="EMBL/GenBank/DDBJ databases">
        <authorList>
            <person name="Zhang X."/>
        </authorList>
    </citation>
    <scope>NUCLEOTIDE SEQUENCE [LARGE SCALE GENOMIC DNA]</scope>
    <source>
        <strain evidence="14 15">SK-G1</strain>
    </source>
</reference>
<comment type="subcellular location">
    <subcellularLocation>
        <location evidence="2">Cytoplasm</location>
    </subcellularLocation>
</comment>
<keyword evidence="3" id="KW-0963">Cytoplasm</keyword>
<dbReference type="SUPFAM" id="SSF52980">
    <property type="entry name" value="Restriction endonuclease-like"/>
    <property type="match status" value="1"/>
</dbReference>
<keyword evidence="10" id="KW-0233">DNA recombination</keyword>
<dbReference type="CDD" id="cd22354">
    <property type="entry name" value="RecU-like"/>
    <property type="match status" value="1"/>
</dbReference>
<evidence type="ECO:0000256" key="10">
    <source>
        <dbReference type="ARBA" id="ARBA00023172"/>
    </source>
</evidence>
<dbReference type="GO" id="GO:0006310">
    <property type="term" value="P:DNA recombination"/>
    <property type="evidence" value="ECO:0007669"/>
    <property type="project" value="UniProtKB-KW"/>
</dbReference>